<evidence type="ECO:0000259" key="2">
    <source>
        <dbReference type="PROSITE" id="PS51782"/>
    </source>
</evidence>
<sequence>MTIYAIGGGSYTPPQQPAPKPATYQVKAGDSLESIAQANHTTVQALAQLNQLDLDHPHAVVIRPGQELQLPAPSDDSDTAASDPVVQALNNYEQVATSTRNSEYIAAHSGNNPGDPGLQLNLDQAQTKLNQALEFQAAANQRAGAAPDANEINSLVQHYGALASFANNGSAQTGLNQAASTLNAPQATSVDQIFSQVSAPSADNSNLGTRENQFANALAGQPPDVVAAVRNDPRYQPLLNQFVDATVSSSANLPPQGSGTGAVANWENQAQQNLSDLADMVNGRPGLYNGLPPSIAADIVKLPQTQQLISNVLTSTLPPGAQAGAAGQQQLQTWLGRNFQSMSRIADSLGSNTPAATQFTQQTAQQIVGALQAANVPPSAYSQYLNLTAELGAPPTDINTQASPALAIAIAQQVQAGGDSKDAQGIINDVCSAVNNVATSSGSYTTSVTQALSDYQSKTADLNWLVSNFGANASQQQLNTAVQNYINQQGPAWQSAYKQDQITLQNSGQFLANDITQLENLPPGLKSSQVDSTLKSLAGNSSVQQALGFALQRNPTAVLGTDGSQANALLQFLGTAKTLGGGVTGGSSLAGAIAQTYMQTQYQPQLLASLSGLTPGTPQFSQAVRNSLESFVQQHPTMASLTGINEENITKLSQLFQPGAAGEDMEATVTGNLKQFASNAQPMTKSLALTLSTFGLLKDSITAYNSPSAGNVFSACCDALGLSKSVAGTVFNNASPSNPFLKSIAAFGDGSNAMGQLTGKLLNSVGLITNLQSLGSDLSGGNTVGTVSVGMNLAASGLKSDTVESALMALGARGIITDSAASFLDPIAGALMWGSSLISVGQLFFSGGAHPPSITTQQSFLKDLGYGGLSQNAQWDLLAQTSNNPSLSTPGSSPLMLLTKYAQDKGYNLQNADQRNAFVNWVNQLAATPDANALSGAHTINGQTPNQLDSLVQNLNAELDYSKGNISNFAATNAASDQNFNQAMSQTGRFSDVANLGGVDGVQDNAYAVGNNDHVITVAPRSGDIGVIAPQSAYQIDQLLKVIGADQLPAA</sequence>
<evidence type="ECO:0000313" key="4">
    <source>
        <dbReference type="Proteomes" id="UP000651010"/>
    </source>
</evidence>
<organism evidence="3 4">
    <name type="scientific">Dyella acidiphila</name>
    <dbReference type="NCBI Taxonomy" id="2775866"/>
    <lineage>
        <taxon>Bacteria</taxon>
        <taxon>Pseudomonadati</taxon>
        <taxon>Pseudomonadota</taxon>
        <taxon>Gammaproteobacteria</taxon>
        <taxon>Lysobacterales</taxon>
        <taxon>Rhodanobacteraceae</taxon>
        <taxon>Dyella</taxon>
    </lineage>
</organism>
<evidence type="ECO:0000256" key="1">
    <source>
        <dbReference type="SAM" id="MobiDB-lite"/>
    </source>
</evidence>
<dbReference type="EMBL" id="JACZZA010000008">
    <property type="protein sequence ID" value="MBE1161407.1"/>
    <property type="molecule type" value="Genomic_DNA"/>
</dbReference>
<feature type="region of interest" description="Disordered" evidence="1">
    <location>
        <begin position="1"/>
        <end position="21"/>
    </location>
</feature>
<dbReference type="Gene3D" id="3.10.350.10">
    <property type="entry name" value="LysM domain"/>
    <property type="match status" value="1"/>
</dbReference>
<protein>
    <submittedName>
        <fullName evidence="3">LysM peptidoglycan-binding domain-containing protein</fullName>
    </submittedName>
</protein>
<dbReference type="InterPro" id="IPR018392">
    <property type="entry name" value="LysM"/>
</dbReference>
<gene>
    <name evidence="3" type="ORF">IGX34_13565</name>
</gene>
<feature type="domain" description="LysM" evidence="2">
    <location>
        <begin position="22"/>
        <end position="70"/>
    </location>
</feature>
<dbReference type="SUPFAM" id="SSF54106">
    <property type="entry name" value="LysM domain"/>
    <property type="match status" value="1"/>
</dbReference>
<dbReference type="PROSITE" id="PS51782">
    <property type="entry name" value="LYSM"/>
    <property type="match status" value="1"/>
</dbReference>
<reference evidence="3 4" key="1">
    <citation type="submission" date="2020-09" db="EMBL/GenBank/DDBJ databases">
        <title>Dyella sp. 7MK23 isolated from forest soil.</title>
        <authorList>
            <person name="Fu J."/>
        </authorList>
    </citation>
    <scope>NUCLEOTIDE SEQUENCE [LARGE SCALE GENOMIC DNA]</scope>
    <source>
        <strain evidence="3 4">7MK23</strain>
    </source>
</reference>
<keyword evidence="4" id="KW-1185">Reference proteome</keyword>
<proteinExistence type="predicted"/>
<dbReference type="InterPro" id="IPR036779">
    <property type="entry name" value="LysM_dom_sf"/>
</dbReference>
<dbReference type="CDD" id="cd00118">
    <property type="entry name" value="LysM"/>
    <property type="match status" value="1"/>
</dbReference>
<name>A0ABR9GBI3_9GAMM</name>
<dbReference type="Proteomes" id="UP000651010">
    <property type="component" value="Unassembled WGS sequence"/>
</dbReference>
<feature type="compositionally biased region" description="Gly residues" evidence="1">
    <location>
        <begin position="1"/>
        <end position="10"/>
    </location>
</feature>
<comment type="caution">
    <text evidence="3">The sequence shown here is derived from an EMBL/GenBank/DDBJ whole genome shotgun (WGS) entry which is preliminary data.</text>
</comment>
<evidence type="ECO:0000313" key="3">
    <source>
        <dbReference type="EMBL" id="MBE1161407.1"/>
    </source>
</evidence>
<dbReference type="Pfam" id="PF01476">
    <property type="entry name" value="LysM"/>
    <property type="match status" value="1"/>
</dbReference>
<dbReference type="RefSeq" id="WP_192556262.1">
    <property type="nucleotide sequence ID" value="NZ_JACZZA010000008.1"/>
</dbReference>
<accession>A0ABR9GBI3</accession>
<dbReference type="SMART" id="SM00257">
    <property type="entry name" value="LysM"/>
    <property type="match status" value="1"/>
</dbReference>